<dbReference type="SUPFAM" id="SSF89360">
    <property type="entry name" value="HesB-like domain"/>
    <property type="match status" value="1"/>
</dbReference>
<organism evidence="2 3">
    <name type="scientific">Nonomuraea montanisoli</name>
    <dbReference type="NCBI Taxonomy" id="2741721"/>
    <lineage>
        <taxon>Bacteria</taxon>
        <taxon>Bacillati</taxon>
        <taxon>Actinomycetota</taxon>
        <taxon>Actinomycetes</taxon>
        <taxon>Streptosporangiales</taxon>
        <taxon>Streptosporangiaceae</taxon>
        <taxon>Nonomuraea</taxon>
    </lineage>
</organism>
<evidence type="ECO:0000313" key="3">
    <source>
        <dbReference type="Proteomes" id="UP000586042"/>
    </source>
</evidence>
<feature type="compositionally biased region" description="Polar residues" evidence="1">
    <location>
        <begin position="21"/>
        <end position="33"/>
    </location>
</feature>
<dbReference type="Gene3D" id="2.60.300.12">
    <property type="entry name" value="HesB-like domain"/>
    <property type="match status" value="1"/>
</dbReference>
<accession>A0A7Y6M408</accession>
<evidence type="ECO:0000256" key="1">
    <source>
        <dbReference type="SAM" id="MobiDB-lite"/>
    </source>
</evidence>
<name>A0A7Y6M408_9ACTN</name>
<dbReference type="RefSeq" id="WP_175591703.1">
    <property type="nucleotide sequence ID" value="NZ_JABWGN010000008.1"/>
</dbReference>
<sequence>MLTLTENAAQAIRDLTASAPEPSQSGVRIASQGQDTGTLTLSLASQPEPTDAVVEEQGARVYLDPVAATVLDDKSLDAGADEKGAVSFLVTDQSATT</sequence>
<comment type="caution">
    <text evidence="2">The sequence shown here is derived from an EMBL/GenBank/DDBJ whole genome shotgun (WGS) entry which is preliminary data.</text>
</comment>
<dbReference type="EMBL" id="JABWGN010000008">
    <property type="protein sequence ID" value="NUW34278.1"/>
    <property type="molecule type" value="Genomic_DNA"/>
</dbReference>
<feature type="region of interest" description="Disordered" evidence="1">
    <location>
        <begin position="13"/>
        <end position="33"/>
    </location>
</feature>
<protein>
    <submittedName>
        <fullName evidence="2">Fe-S cluster assembly protein HesB</fullName>
    </submittedName>
</protein>
<reference evidence="2 3" key="1">
    <citation type="submission" date="2020-06" db="EMBL/GenBank/DDBJ databases">
        <title>Nonomuraea sp. SMC257, a novel actinomycete isolated from soil.</title>
        <authorList>
            <person name="Chanama M."/>
        </authorList>
    </citation>
    <scope>NUCLEOTIDE SEQUENCE [LARGE SCALE GENOMIC DNA]</scope>
    <source>
        <strain evidence="2 3">SMC257</strain>
    </source>
</reference>
<evidence type="ECO:0000313" key="2">
    <source>
        <dbReference type="EMBL" id="NUW34278.1"/>
    </source>
</evidence>
<proteinExistence type="predicted"/>
<keyword evidence="3" id="KW-1185">Reference proteome</keyword>
<dbReference type="AlphaFoldDB" id="A0A7Y6M408"/>
<dbReference type="Proteomes" id="UP000586042">
    <property type="component" value="Unassembled WGS sequence"/>
</dbReference>
<dbReference type="InterPro" id="IPR035903">
    <property type="entry name" value="HesB-like_dom_sf"/>
</dbReference>
<gene>
    <name evidence="2" type="ORF">HTZ77_22975</name>
</gene>